<evidence type="ECO:0000256" key="4">
    <source>
        <dbReference type="ARBA" id="ARBA00011245"/>
    </source>
</evidence>
<dbReference type="Proteomes" id="UP000191554">
    <property type="component" value="Unassembled WGS sequence"/>
</dbReference>
<comment type="subunit">
    <text evidence="4 8">Monomer.</text>
</comment>
<dbReference type="RefSeq" id="WP_080066231.1">
    <property type="nucleotide sequence ID" value="NZ_MZGX01000031.1"/>
</dbReference>
<dbReference type="GO" id="GO:0004418">
    <property type="term" value="F:hydroxymethylbilane synthase activity"/>
    <property type="evidence" value="ECO:0007669"/>
    <property type="project" value="UniProtKB-UniRule"/>
</dbReference>
<dbReference type="FunFam" id="3.40.190.10:FF:000005">
    <property type="entry name" value="Porphobilinogen deaminase"/>
    <property type="match status" value="1"/>
</dbReference>
<comment type="similarity">
    <text evidence="3 8">Belongs to the HMBS family.</text>
</comment>
<dbReference type="STRING" id="48256.CLHUN_38220"/>
<dbReference type="SUPFAM" id="SSF53850">
    <property type="entry name" value="Periplasmic binding protein-like II"/>
    <property type="match status" value="1"/>
</dbReference>
<name>A0A1V4SGC3_RUMHU</name>
<dbReference type="Gene3D" id="3.30.160.40">
    <property type="entry name" value="Porphobilinogen deaminase, C-terminal domain"/>
    <property type="match status" value="1"/>
</dbReference>
<evidence type="ECO:0000256" key="6">
    <source>
        <dbReference type="ARBA" id="ARBA00023244"/>
    </source>
</evidence>
<gene>
    <name evidence="8 11" type="primary">hemC</name>
    <name evidence="11" type="ORF">CLHUN_38220</name>
</gene>
<dbReference type="FunFam" id="3.40.190.10:FF:000004">
    <property type="entry name" value="Porphobilinogen deaminase"/>
    <property type="match status" value="1"/>
</dbReference>
<dbReference type="EC" id="2.5.1.61" evidence="8"/>
<dbReference type="HAMAP" id="MF_00260">
    <property type="entry name" value="Porphobil_deam"/>
    <property type="match status" value="1"/>
</dbReference>
<comment type="function">
    <text evidence="1 8">Tetrapolymerization of the monopyrrole PBG into the hydroxymethylbilane pre-uroporphyrinogen in several discrete steps.</text>
</comment>
<dbReference type="InterPro" id="IPR022418">
    <property type="entry name" value="Porphobilinogen_deaminase_C"/>
</dbReference>
<reference evidence="11 12" key="1">
    <citation type="submission" date="2017-03" db="EMBL/GenBank/DDBJ databases">
        <title>Genome sequence of Clostridium hungatei DSM 14427.</title>
        <authorList>
            <person name="Poehlein A."/>
            <person name="Daniel R."/>
        </authorList>
    </citation>
    <scope>NUCLEOTIDE SEQUENCE [LARGE SCALE GENOMIC DNA]</scope>
    <source>
        <strain evidence="11 12">DSM 14427</strain>
    </source>
</reference>
<dbReference type="Gene3D" id="3.40.190.10">
    <property type="entry name" value="Periplasmic binding protein-like II"/>
    <property type="match status" value="2"/>
</dbReference>
<dbReference type="Pfam" id="PF03900">
    <property type="entry name" value="Porphobil_deamC"/>
    <property type="match status" value="1"/>
</dbReference>
<comment type="miscellaneous">
    <text evidence="8">The porphobilinogen subunits are added to the dipyrromethane group.</text>
</comment>
<dbReference type="SUPFAM" id="SSF54782">
    <property type="entry name" value="Porphobilinogen deaminase (hydroxymethylbilane synthase), C-terminal domain"/>
    <property type="match status" value="1"/>
</dbReference>
<keyword evidence="6 8" id="KW-0627">Porphyrin biosynthesis</keyword>
<evidence type="ECO:0000256" key="1">
    <source>
        <dbReference type="ARBA" id="ARBA00002869"/>
    </source>
</evidence>
<dbReference type="PANTHER" id="PTHR11557:SF0">
    <property type="entry name" value="PORPHOBILINOGEN DEAMINASE"/>
    <property type="match status" value="1"/>
</dbReference>
<evidence type="ECO:0000256" key="5">
    <source>
        <dbReference type="ARBA" id="ARBA00022679"/>
    </source>
</evidence>
<dbReference type="EMBL" id="MZGX01000031">
    <property type="protein sequence ID" value="OPX42301.1"/>
    <property type="molecule type" value="Genomic_DNA"/>
</dbReference>
<feature type="domain" description="Porphobilinogen deaminase N-terminal" evidence="9">
    <location>
        <begin position="5"/>
        <end position="207"/>
    </location>
</feature>
<dbReference type="GO" id="GO:0006782">
    <property type="term" value="P:protoporphyrinogen IX biosynthetic process"/>
    <property type="evidence" value="ECO:0007669"/>
    <property type="project" value="UniProtKB-UniRule"/>
</dbReference>
<dbReference type="GO" id="GO:0005737">
    <property type="term" value="C:cytoplasm"/>
    <property type="evidence" value="ECO:0007669"/>
    <property type="project" value="UniProtKB-UniRule"/>
</dbReference>
<comment type="catalytic activity">
    <reaction evidence="7 8">
        <text>4 porphobilinogen + H2O = hydroxymethylbilane + 4 NH4(+)</text>
        <dbReference type="Rhea" id="RHEA:13185"/>
        <dbReference type="ChEBI" id="CHEBI:15377"/>
        <dbReference type="ChEBI" id="CHEBI:28938"/>
        <dbReference type="ChEBI" id="CHEBI:57845"/>
        <dbReference type="ChEBI" id="CHEBI:58126"/>
        <dbReference type="EC" id="2.5.1.61"/>
    </reaction>
</comment>
<sequence length="299" mass="32567">MKNIIRVGTRESALALAQSRLVVSLLSGRYPQLEFELVGMKTRGDVLLDTRLDLIGGKGLFVNEIENALIEGRLDMAVHSMKDMPAVMPEQLILAAVSEREDPRDALITMNGKGLDSLPQGSVVGTSSIRREVQLMSLRPDIRVKQLRGNVLTRLDKLAAGEYDAIVLAAAGMKRLGLSERCTHYFRAEDMIPAIGQGILGIQVRKGGELQALVESINCGDSWLALEAERRYMLRLNGGCTTPIAAHAVISGDSMKITGMLWDGSRIIRAAAEGDKQQAAQLGERLADMVLDRTKCNSD</sequence>
<dbReference type="NCBIfam" id="TIGR00212">
    <property type="entry name" value="hemC"/>
    <property type="match status" value="1"/>
</dbReference>
<proteinExistence type="inferred from homology"/>
<organism evidence="11 12">
    <name type="scientific">Ruminiclostridium hungatei</name>
    <name type="common">Clostridium hungatei</name>
    <dbReference type="NCBI Taxonomy" id="48256"/>
    <lineage>
        <taxon>Bacteria</taxon>
        <taxon>Bacillati</taxon>
        <taxon>Bacillota</taxon>
        <taxon>Clostridia</taxon>
        <taxon>Eubacteriales</taxon>
        <taxon>Oscillospiraceae</taxon>
        <taxon>Ruminiclostridium</taxon>
    </lineage>
</organism>
<evidence type="ECO:0000256" key="8">
    <source>
        <dbReference type="HAMAP-Rule" id="MF_00260"/>
    </source>
</evidence>
<evidence type="ECO:0000313" key="11">
    <source>
        <dbReference type="EMBL" id="OPX42301.1"/>
    </source>
</evidence>
<dbReference type="InterPro" id="IPR000860">
    <property type="entry name" value="HemC"/>
</dbReference>
<feature type="domain" description="Porphobilinogen deaminase C-terminal" evidence="10">
    <location>
        <begin position="223"/>
        <end position="291"/>
    </location>
</feature>
<accession>A0A1V4SGC3</accession>
<dbReference type="InterPro" id="IPR036803">
    <property type="entry name" value="Porphobilinogen_deaminase_C_sf"/>
</dbReference>
<dbReference type="InterPro" id="IPR022417">
    <property type="entry name" value="Porphobilin_deaminase_N"/>
</dbReference>
<dbReference type="PRINTS" id="PR00151">
    <property type="entry name" value="PORPHBDMNASE"/>
</dbReference>
<evidence type="ECO:0000256" key="3">
    <source>
        <dbReference type="ARBA" id="ARBA00005638"/>
    </source>
</evidence>
<keyword evidence="5 8" id="KW-0808">Transferase</keyword>
<comment type="caution">
    <text evidence="11">The sequence shown here is derived from an EMBL/GenBank/DDBJ whole genome shotgun (WGS) entry which is preliminary data.</text>
</comment>
<evidence type="ECO:0000256" key="2">
    <source>
        <dbReference type="ARBA" id="ARBA00004735"/>
    </source>
</evidence>
<protein>
    <recommendedName>
        <fullName evidence="8">Porphobilinogen deaminase</fullName>
        <shortName evidence="8">PBG</shortName>
        <ecNumber evidence="8">2.5.1.61</ecNumber>
    </recommendedName>
    <alternativeName>
        <fullName evidence="8">Hydroxymethylbilane synthase</fullName>
        <shortName evidence="8">HMBS</shortName>
    </alternativeName>
    <alternativeName>
        <fullName evidence="8">Pre-uroporphyrinogen synthase</fullName>
    </alternativeName>
</protein>
<dbReference type="AlphaFoldDB" id="A0A1V4SGC3"/>
<dbReference type="PIRSF" id="PIRSF001438">
    <property type="entry name" value="4pyrrol_synth_OHMeBilane_synth"/>
    <property type="match status" value="1"/>
</dbReference>
<dbReference type="Pfam" id="PF01379">
    <property type="entry name" value="Porphobil_deam"/>
    <property type="match status" value="1"/>
</dbReference>
<comment type="cofactor">
    <cofactor evidence="8">
        <name>dipyrromethane</name>
        <dbReference type="ChEBI" id="CHEBI:60342"/>
    </cofactor>
    <text evidence="8">Binds 1 dipyrromethane group covalently.</text>
</comment>
<evidence type="ECO:0000259" key="9">
    <source>
        <dbReference type="Pfam" id="PF01379"/>
    </source>
</evidence>
<keyword evidence="12" id="KW-1185">Reference proteome</keyword>
<dbReference type="PANTHER" id="PTHR11557">
    <property type="entry name" value="PORPHOBILINOGEN DEAMINASE"/>
    <property type="match status" value="1"/>
</dbReference>
<feature type="modified residue" description="S-(dipyrrolylmethanemethyl)cysteine" evidence="8">
    <location>
        <position position="240"/>
    </location>
</feature>
<evidence type="ECO:0000256" key="7">
    <source>
        <dbReference type="ARBA" id="ARBA00048169"/>
    </source>
</evidence>
<dbReference type="OrthoDB" id="9810298at2"/>
<evidence type="ECO:0000313" key="12">
    <source>
        <dbReference type="Proteomes" id="UP000191554"/>
    </source>
</evidence>
<evidence type="ECO:0000259" key="10">
    <source>
        <dbReference type="Pfam" id="PF03900"/>
    </source>
</evidence>
<comment type="pathway">
    <text evidence="2">Porphyrin-containing compound metabolism; protoporphyrin-IX biosynthesis; coproporphyrinogen-III from 5-aminolevulinate: step 2/4.</text>
</comment>